<evidence type="ECO:0000313" key="12">
    <source>
        <dbReference type="EMBL" id="GMH26944.1"/>
    </source>
</evidence>
<dbReference type="Pfam" id="PF02701">
    <property type="entry name" value="Zn_ribbon_Dof"/>
    <property type="match status" value="1"/>
</dbReference>
<evidence type="ECO:0000256" key="5">
    <source>
        <dbReference type="ARBA" id="ARBA00023125"/>
    </source>
</evidence>
<comment type="function">
    <text evidence="9">Transcription factor that binds specifically to a 5'-AA[AG]G-3' consensus core sequence.</text>
</comment>
<dbReference type="GO" id="GO:0005634">
    <property type="term" value="C:nucleus"/>
    <property type="evidence" value="ECO:0007669"/>
    <property type="project" value="UniProtKB-SubCell"/>
</dbReference>
<dbReference type="PANTHER" id="PTHR31992:SF141">
    <property type="entry name" value="DOF ZINC FINGER PROTEIN DOF1.4"/>
    <property type="match status" value="1"/>
</dbReference>
<dbReference type="GO" id="GO:0003700">
    <property type="term" value="F:DNA-binding transcription factor activity"/>
    <property type="evidence" value="ECO:0007669"/>
    <property type="project" value="UniProtKB-UniRule"/>
</dbReference>
<comment type="caution">
    <text evidence="12">The sequence shown here is derived from an EMBL/GenBank/DDBJ whole genome shotgun (WGS) entry which is preliminary data.</text>
</comment>
<organism evidence="12 13">
    <name type="scientific">Nepenthes gracilis</name>
    <name type="common">Slender pitcher plant</name>
    <dbReference type="NCBI Taxonomy" id="150966"/>
    <lineage>
        <taxon>Eukaryota</taxon>
        <taxon>Viridiplantae</taxon>
        <taxon>Streptophyta</taxon>
        <taxon>Embryophyta</taxon>
        <taxon>Tracheophyta</taxon>
        <taxon>Spermatophyta</taxon>
        <taxon>Magnoliopsida</taxon>
        <taxon>eudicotyledons</taxon>
        <taxon>Gunneridae</taxon>
        <taxon>Pentapetalae</taxon>
        <taxon>Caryophyllales</taxon>
        <taxon>Nepenthaceae</taxon>
        <taxon>Nepenthes</taxon>
    </lineage>
</organism>
<keyword evidence="13" id="KW-1185">Reference proteome</keyword>
<evidence type="ECO:0000256" key="8">
    <source>
        <dbReference type="PROSITE-ProRule" id="PRU00071"/>
    </source>
</evidence>
<keyword evidence="5 8" id="KW-0238">DNA-binding</keyword>
<evidence type="ECO:0000256" key="10">
    <source>
        <dbReference type="SAM" id="MobiDB-lite"/>
    </source>
</evidence>
<evidence type="ECO:0000256" key="1">
    <source>
        <dbReference type="ARBA" id="ARBA00022723"/>
    </source>
</evidence>
<comment type="subcellular location">
    <subcellularLocation>
        <location evidence="8 9">Nucleus</location>
    </subcellularLocation>
</comment>
<dbReference type="InterPro" id="IPR045174">
    <property type="entry name" value="Dof"/>
</dbReference>
<keyword evidence="2 8" id="KW-0863">Zinc-finger</keyword>
<gene>
    <name evidence="12" type="ORF">Nepgr_028787</name>
</gene>
<dbReference type="EMBL" id="BSYO01000032">
    <property type="protein sequence ID" value="GMH26944.1"/>
    <property type="molecule type" value="Genomic_DNA"/>
</dbReference>
<dbReference type="GO" id="GO:0003677">
    <property type="term" value="F:DNA binding"/>
    <property type="evidence" value="ECO:0007669"/>
    <property type="project" value="UniProtKB-UniRule"/>
</dbReference>
<accession>A0AAD3TDI5</accession>
<dbReference type="InterPro" id="IPR003851">
    <property type="entry name" value="Znf_Dof"/>
</dbReference>
<evidence type="ECO:0000256" key="7">
    <source>
        <dbReference type="ARBA" id="ARBA00023242"/>
    </source>
</evidence>
<evidence type="ECO:0000256" key="4">
    <source>
        <dbReference type="ARBA" id="ARBA00023015"/>
    </source>
</evidence>
<keyword evidence="7 8" id="KW-0539">Nucleus</keyword>
<proteinExistence type="predicted"/>
<sequence>MERPTLEQIQQQQQTLKCPRCDSTNTKFCYYNNYSLSQPRYFCKACKRYWTRGGTLRNVPVGGGCRKNKKLKRAPQPSSSNGSILASSTTSSKAMNPSASHQPQQIDLSSSSNHINHLYYWLPINPSDINLPYSSRYHLDQPHQLNGLELGFSSGILNGGDEFRNGYVSSKQIIQDLPSPNNMLSNYNYTFGSSSSSPTTTTSNTSPTVSSLLASSLQQQQKFTSCGLKYDQAAATTTFPTSLPYEDLPIRGVSLTGMLMKEAKSEYEQHKPLDGTSSSHNQTDQTMMGPSDLSVLWNGTSINTWLDPSNIGSSVTSLI</sequence>
<dbReference type="GO" id="GO:0008270">
    <property type="term" value="F:zinc ion binding"/>
    <property type="evidence" value="ECO:0007669"/>
    <property type="project" value="UniProtKB-KW"/>
</dbReference>
<feature type="region of interest" description="Disordered" evidence="10">
    <location>
        <begin position="267"/>
        <end position="288"/>
    </location>
</feature>
<feature type="region of interest" description="Disordered" evidence="10">
    <location>
        <begin position="61"/>
        <end position="107"/>
    </location>
</feature>
<feature type="domain" description="Dof-type" evidence="11">
    <location>
        <begin position="16"/>
        <end position="70"/>
    </location>
</feature>
<evidence type="ECO:0000256" key="2">
    <source>
        <dbReference type="ARBA" id="ARBA00022771"/>
    </source>
</evidence>
<reference evidence="12" key="1">
    <citation type="submission" date="2023-05" db="EMBL/GenBank/DDBJ databases">
        <title>Nepenthes gracilis genome sequencing.</title>
        <authorList>
            <person name="Fukushima K."/>
        </authorList>
    </citation>
    <scope>NUCLEOTIDE SEQUENCE</scope>
    <source>
        <strain evidence="12">SING2019-196</strain>
    </source>
</reference>
<dbReference type="Proteomes" id="UP001279734">
    <property type="component" value="Unassembled WGS sequence"/>
</dbReference>
<evidence type="ECO:0000313" key="13">
    <source>
        <dbReference type="Proteomes" id="UP001279734"/>
    </source>
</evidence>
<dbReference type="AlphaFoldDB" id="A0AAD3TDI5"/>
<keyword evidence="3 9" id="KW-0862">Zinc</keyword>
<dbReference type="PROSITE" id="PS01361">
    <property type="entry name" value="ZF_DOF_1"/>
    <property type="match status" value="1"/>
</dbReference>
<evidence type="ECO:0000259" key="11">
    <source>
        <dbReference type="PROSITE" id="PS50884"/>
    </source>
</evidence>
<keyword evidence="4 9" id="KW-0805">Transcription regulation</keyword>
<protein>
    <recommendedName>
        <fullName evidence="9">Dof zinc finger protein</fullName>
    </recommendedName>
</protein>
<evidence type="ECO:0000256" key="9">
    <source>
        <dbReference type="RuleBase" id="RU369094"/>
    </source>
</evidence>
<name>A0AAD3TDI5_NEPGR</name>
<feature type="compositionally biased region" description="Polar residues" evidence="10">
    <location>
        <begin position="76"/>
        <end position="107"/>
    </location>
</feature>
<keyword evidence="1 9" id="KW-0479">Metal-binding</keyword>
<keyword evidence="6 9" id="KW-0804">Transcription</keyword>
<evidence type="ECO:0000256" key="6">
    <source>
        <dbReference type="ARBA" id="ARBA00023163"/>
    </source>
</evidence>
<evidence type="ECO:0000256" key="3">
    <source>
        <dbReference type="ARBA" id="ARBA00022833"/>
    </source>
</evidence>
<feature type="compositionally biased region" description="Polar residues" evidence="10">
    <location>
        <begin position="275"/>
        <end position="288"/>
    </location>
</feature>
<dbReference type="PANTHER" id="PTHR31992">
    <property type="entry name" value="DOF ZINC FINGER PROTEIN DOF1.4-RELATED"/>
    <property type="match status" value="1"/>
</dbReference>
<dbReference type="PROSITE" id="PS50884">
    <property type="entry name" value="ZF_DOF_2"/>
    <property type="match status" value="1"/>
</dbReference>